<evidence type="ECO:0000313" key="8">
    <source>
        <dbReference type="EMBL" id="WXK39957.1"/>
    </source>
</evidence>
<keyword evidence="6 7" id="KW-0472">Membrane</keyword>
<feature type="transmembrane region" description="Helical" evidence="7">
    <location>
        <begin position="205"/>
        <end position="223"/>
    </location>
</feature>
<feature type="transmembrane region" description="Helical" evidence="7">
    <location>
        <begin position="57"/>
        <end position="79"/>
    </location>
</feature>
<feature type="transmembrane region" description="Helical" evidence="7">
    <location>
        <begin position="399"/>
        <end position="432"/>
    </location>
</feature>
<dbReference type="InterPro" id="IPR006043">
    <property type="entry name" value="NCS2"/>
</dbReference>
<evidence type="ECO:0000256" key="4">
    <source>
        <dbReference type="ARBA" id="ARBA00022692"/>
    </source>
</evidence>
<dbReference type="EMBL" id="CP062176">
    <property type="protein sequence ID" value="WXK39957.1"/>
    <property type="molecule type" value="Genomic_DNA"/>
</dbReference>
<gene>
    <name evidence="8" type="ORF">IHE29_12070</name>
</gene>
<feature type="transmembrane region" description="Helical" evidence="7">
    <location>
        <begin position="111"/>
        <end position="131"/>
    </location>
</feature>
<feature type="transmembrane region" description="Helical" evidence="7">
    <location>
        <begin position="366"/>
        <end position="387"/>
    </location>
</feature>
<feature type="transmembrane region" description="Helical" evidence="7">
    <location>
        <begin position="179"/>
        <end position="198"/>
    </location>
</feature>
<dbReference type="Pfam" id="PF00860">
    <property type="entry name" value="Xan_ur_permease"/>
    <property type="match status" value="1"/>
</dbReference>
<keyword evidence="3" id="KW-0813">Transport</keyword>
<evidence type="ECO:0000256" key="7">
    <source>
        <dbReference type="SAM" id="Phobius"/>
    </source>
</evidence>
<feature type="transmembrane region" description="Helical" evidence="7">
    <location>
        <begin position="143"/>
        <end position="167"/>
    </location>
</feature>
<feature type="transmembrane region" description="Helical" evidence="7">
    <location>
        <begin position="31"/>
        <end position="51"/>
    </location>
</feature>
<evidence type="ECO:0000256" key="3">
    <source>
        <dbReference type="ARBA" id="ARBA00022448"/>
    </source>
</evidence>
<feature type="transmembrane region" description="Helical" evidence="7">
    <location>
        <begin position="343"/>
        <end position="360"/>
    </location>
</feature>
<feature type="transmembrane region" description="Helical" evidence="7">
    <location>
        <begin position="229"/>
        <end position="255"/>
    </location>
</feature>
<dbReference type="PANTHER" id="PTHR43337:SF1">
    <property type="entry name" value="XANTHINE_URACIL PERMEASE C887.17-RELATED"/>
    <property type="match status" value="1"/>
</dbReference>
<organism evidence="8 9">
    <name type="scientific">Mycetohabitans rhizoxinica</name>
    <dbReference type="NCBI Taxonomy" id="412963"/>
    <lineage>
        <taxon>Bacteria</taxon>
        <taxon>Pseudomonadati</taxon>
        <taxon>Pseudomonadota</taxon>
        <taxon>Betaproteobacteria</taxon>
        <taxon>Burkholderiales</taxon>
        <taxon>Burkholderiaceae</taxon>
        <taxon>Mycetohabitans</taxon>
    </lineage>
</organism>
<keyword evidence="4 7" id="KW-0812">Transmembrane</keyword>
<feature type="transmembrane region" description="Helical" evidence="7">
    <location>
        <begin position="86"/>
        <end position="105"/>
    </location>
</feature>
<feature type="transmembrane region" description="Helical" evidence="7">
    <location>
        <begin position="267"/>
        <end position="289"/>
    </location>
</feature>
<name>A0ABZ2PY71_9BURK</name>
<dbReference type="InterPro" id="IPR045018">
    <property type="entry name" value="Azg-like"/>
</dbReference>
<evidence type="ECO:0000256" key="5">
    <source>
        <dbReference type="ARBA" id="ARBA00022989"/>
    </source>
</evidence>
<evidence type="ECO:0000313" key="9">
    <source>
        <dbReference type="Proteomes" id="UP001493153"/>
    </source>
</evidence>
<dbReference type="PANTHER" id="PTHR43337">
    <property type="entry name" value="XANTHINE/URACIL PERMEASE C887.17-RELATED"/>
    <property type="match status" value="1"/>
</dbReference>
<dbReference type="RefSeq" id="WP_013434434.1">
    <property type="nucleotide sequence ID" value="NZ_CP062171.1"/>
</dbReference>
<reference evidence="8 9" key="1">
    <citation type="submission" date="2020-09" db="EMBL/GenBank/DDBJ databases">
        <title>Genome sequences of Mycetohabitans spp.</title>
        <authorList>
            <person name="Carter M.E."/>
            <person name="Carpenter S.C.D."/>
            <person name="Bogdanove A.J."/>
        </authorList>
    </citation>
    <scope>NUCLEOTIDE SEQUENCE [LARGE SCALE GENOMIC DNA]</scope>
    <source>
        <strain evidence="8 9">B12</strain>
    </source>
</reference>
<keyword evidence="5 7" id="KW-1133">Transmembrane helix</keyword>
<proteinExistence type="inferred from homology"/>
<evidence type="ECO:0000256" key="6">
    <source>
        <dbReference type="ARBA" id="ARBA00023136"/>
    </source>
</evidence>
<evidence type="ECO:0000256" key="1">
    <source>
        <dbReference type="ARBA" id="ARBA00004127"/>
    </source>
</evidence>
<comment type="similarity">
    <text evidence="2">Belongs to the nucleobase:cation symporter-2 (NCS2) (TC 2.A.40) family. Azg-like subfamily.</text>
</comment>
<dbReference type="Proteomes" id="UP001493153">
    <property type="component" value="Chromosome"/>
</dbReference>
<accession>A0ABZ2PY71</accession>
<feature type="transmembrane region" description="Helical" evidence="7">
    <location>
        <begin position="309"/>
        <end position="331"/>
    </location>
</feature>
<evidence type="ECO:0000256" key="2">
    <source>
        <dbReference type="ARBA" id="ARBA00005697"/>
    </source>
</evidence>
<comment type="subcellular location">
    <subcellularLocation>
        <location evidence="1">Endomembrane system</location>
        <topology evidence="1">Multi-pass membrane protein</topology>
    </subcellularLocation>
</comment>
<protein>
    <submittedName>
        <fullName evidence="8">NCS2 family permease</fullName>
    </submittedName>
</protein>
<keyword evidence="9" id="KW-1185">Reference proteome</keyword>
<sequence length="456" mass="47988">MESQRGAAANASLLERFFGVRENGSSVRTEVVAGITTFLTSMYIIVVNPAILSQAGIPFPAALSATVLVSFAGSCAMGLYARNPVLVAPGMGMNALFAFVMVHAGKMPWQTALGCVFWAGVIFAVLAAFNVRRLVVDAIPANLRHALSCGIGLFISLIGLVNAKFVISDPVTIVRAASLNPVIVTFLAGLAVTTVLVARRVTGALMIGIVVTTILAIPIGRLWGDGSAYWPAAMAMPTLVNWHGLVAAPDFSALFQLDLVGALKVAYWPFIFVMLFTSFFDALSTFMAVSNAGNLLDADGNPRNIRQSMIVDAFSALVSAPLGTSPANAYIESAAGISAGGRTGLVAVVAAVCFLPFLFLSPLLSLVPAIATAPALVLVGVFMMEPITRIEWHRFDEAIPAFIAMILIPLTYSITAGIAYGFLAFVVLKLFVGRAREVKPAMWASAALSGLMLAQL</sequence>